<dbReference type="PROSITE" id="PS50088">
    <property type="entry name" value="ANK_REPEAT"/>
    <property type="match status" value="2"/>
</dbReference>
<proteinExistence type="predicted"/>
<accession>A0A1Y2FJB5</accession>
<sequence length="174" mass="19351">MSEEFDYEEFVICARYGELDDMKAMLDGYLESHPDANKCELASKQNAYGSTALHMAAANGHIEIMEYLINECNFSKKELEIKNEEGNTPLHWAALNGYLKAVQLLMKAGAAGNIKNNADKEPGYYAELKGHQDIVNYILRAIPSDVIDDTLDNNAEITQTKTKSGATKISLKKI</sequence>
<dbReference type="EMBL" id="MCOG01000006">
    <property type="protein sequence ID" value="ORY84028.1"/>
    <property type="molecule type" value="Genomic_DNA"/>
</dbReference>
<evidence type="ECO:0000256" key="2">
    <source>
        <dbReference type="ARBA" id="ARBA00023043"/>
    </source>
</evidence>
<dbReference type="SMART" id="SM00248">
    <property type="entry name" value="ANK"/>
    <property type="match status" value="3"/>
</dbReference>
<evidence type="ECO:0000256" key="1">
    <source>
        <dbReference type="ARBA" id="ARBA00022737"/>
    </source>
</evidence>
<dbReference type="OrthoDB" id="414816at2759"/>
<keyword evidence="2 3" id="KW-0040">ANK repeat</keyword>
<dbReference type="PANTHER" id="PTHR24198:SF165">
    <property type="entry name" value="ANKYRIN REPEAT-CONTAINING PROTEIN-RELATED"/>
    <property type="match status" value="1"/>
</dbReference>
<dbReference type="PANTHER" id="PTHR24198">
    <property type="entry name" value="ANKYRIN REPEAT AND PROTEIN KINASE DOMAIN-CONTAINING PROTEIN"/>
    <property type="match status" value="1"/>
</dbReference>
<dbReference type="STRING" id="1754190.A0A1Y2FJB5"/>
<dbReference type="Gene3D" id="1.25.40.20">
    <property type="entry name" value="Ankyrin repeat-containing domain"/>
    <property type="match status" value="1"/>
</dbReference>
<protein>
    <submittedName>
        <fullName evidence="4">Ankyrin</fullName>
    </submittedName>
</protein>
<dbReference type="Pfam" id="PF12796">
    <property type="entry name" value="Ank_2"/>
    <property type="match status" value="1"/>
</dbReference>
<dbReference type="SUPFAM" id="SSF48403">
    <property type="entry name" value="Ankyrin repeat"/>
    <property type="match status" value="1"/>
</dbReference>
<comment type="caution">
    <text evidence="4">The sequence shown here is derived from an EMBL/GenBank/DDBJ whole genome shotgun (WGS) entry which is preliminary data.</text>
</comment>
<dbReference type="AlphaFoldDB" id="A0A1Y2FJB5"/>
<dbReference type="InterPro" id="IPR036770">
    <property type="entry name" value="Ankyrin_rpt-contain_sf"/>
</dbReference>
<feature type="repeat" description="ANK" evidence="3">
    <location>
        <begin position="85"/>
        <end position="117"/>
    </location>
</feature>
<dbReference type="Proteomes" id="UP000193920">
    <property type="component" value="Unassembled WGS sequence"/>
</dbReference>
<reference evidence="4 5" key="1">
    <citation type="submission" date="2016-08" db="EMBL/GenBank/DDBJ databases">
        <title>A Parts List for Fungal Cellulosomes Revealed by Comparative Genomics.</title>
        <authorList>
            <consortium name="DOE Joint Genome Institute"/>
            <person name="Haitjema C.H."/>
            <person name="Gilmore S.P."/>
            <person name="Henske J.K."/>
            <person name="Solomon K.V."/>
            <person name="De Groot R."/>
            <person name="Kuo A."/>
            <person name="Mondo S.J."/>
            <person name="Salamov A.A."/>
            <person name="Labutti K."/>
            <person name="Zhao Z."/>
            <person name="Chiniquy J."/>
            <person name="Barry K."/>
            <person name="Brewer H.M."/>
            <person name="Purvine S.O."/>
            <person name="Wright A.T."/>
            <person name="Boxma B."/>
            <person name="Van Alen T."/>
            <person name="Hackstein J.H."/>
            <person name="Baker S.E."/>
            <person name="Grigoriev I.V."/>
            <person name="O'Malley M.A."/>
        </authorList>
    </citation>
    <scope>NUCLEOTIDE SEQUENCE [LARGE SCALE GENOMIC DNA]</scope>
    <source>
        <strain evidence="4 5">G1</strain>
    </source>
</reference>
<evidence type="ECO:0000313" key="5">
    <source>
        <dbReference type="Proteomes" id="UP000193920"/>
    </source>
</evidence>
<dbReference type="PROSITE" id="PS50297">
    <property type="entry name" value="ANK_REP_REGION"/>
    <property type="match status" value="2"/>
</dbReference>
<gene>
    <name evidence="4" type="ORF">LY90DRAFT_240579</name>
</gene>
<organism evidence="4 5">
    <name type="scientific">Neocallimastix californiae</name>
    <dbReference type="NCBI Taxonomy" id="1754190"/>
    <lineage>
        <taxon>Eukaryota</taxon>
        <taxon>Fungi</taxon>
        <taxon>Fungi incertae sedis</taxon>
        <taxon>Chytridiomycota</taxon>
        <taxon>Chytridiomycota incertae sedis</taxon>
        <taxon>Neocallimastigomycetes</taxon>
        <taxon>Neocallimastigales</taxon>
        <taxon>Neocallimastigaceae</taxon>
        <taxon>Neocallimastix</taxon>
    </lineage>
</organism>
<dbReference type="InterPro" id="IPR002110">
    <property type="entry name" value="Ankyrin_rpt"/>
</dbReference>
<name>A0A1Y2FJB5_9FUNG</name>
<keyword evidence="5" id="KW-1185">Reference proteome</keyword>
<feature type="repeat" description="ANK" evidence="3">
    <location>
        <begin position="48"/>
        <end position="70"/>
    </location>
</feature>
<evidence type="ECO:0000313" key="4">
    <source>
        <dbReference type="EMBL" id="ORY84028.1"/>
    </source>
</evidence>
<dbReference type="PRINTS" id="PR01415">
    <property type="entry name" value="ANKYRIN"/>
</dbReference>
<evidence type="ECO:0000256" key="3">
    <source>
        <dbReference type="PROSITE-ProRule" id="PRU00023"/>
    </source>
</evidence>
<keyword evidence="1" id="KW-0677">Repeat</keyword>